<feature type="coiled-coil region" evidence="6">
    <location>
        <begin position="178"/>
        <end position="205"/>
    </location>
</feature>
<keyword evidence="2 4" id="KW-0371">Homeobox</keyword>
<comment type="caution">
    <text evidence="8">The sequence shown here is derived from an EMBL/GenBank/DDBJ whole genome shotgun (WGS) entry which is preliminary data.</text>
</comment>
<dbReference type="PANTHER" id="PTHR24336">
    <property type="entry name" value="TRANSCRIPTION FACTOR LBX"/>
    <property type="match status" value="1"/>
</dbReference>
<dbReference type="Proteomes" id="UP000663828">
    <property type="component" value="Unassembled WGS sequence"/>
</dbReference>
<dbReference type="Proteomes" id="UP000663852">
    <property type="component" value="Unassembled WGS sequence"/>
</dbReference>
<dbReference type="Gene3D" id="1.10.10.60">
    <property type="entry name" value="Homeodomain-like"/>
    <property type="match status" value="1"/>
</dbReference>
<dbReference type="EMBL" id="CAJNOR010000274">
    <property type="protein sequence ID" value="CAF0863311.1"/>
    <property type="molecule type" value="Genomic_DNA"/>
</dbReference>
<evidence type="ECO:0000256" key="6">
    <source>
        <dbReference type="SAM" id="Coils"/>
    </source>
</evidence>
<feature type="domain" description="Homeobox" evidence="7">
    <location>
        <begin position="131"/>
        <end position="191"/>
    </location>
</feature>
<sequence length="215" mass="24466">MSSASKSFLIKDILSENGDSTSSDESTDNGELFLPNPIDLRRYFKHPLYPIPLRPSALLLSKSTPTTTTTPSSSAATITALRNTHRRLAVDAQNSPLDALFEMTKKTFDKTSINSLDSDISLKITHELHKRKRRKNRTAFSAQQIYALEKRFAHQRYLTPNDRDQIANELQLSPAQVITWFQNRRAKLKRDYEELKNDVNAARKLQAMGEPVDFS</sequence>
<accession>A0A813XCG0</accession>
<proteinExistence type="predicted"/>
<dbReference type="InterPro" id="IPR009057">
    <property type="entry name" value="Homeodomain-like_sf"/>
</dbReference>
<keyword evidence="10" id="KW-1185">Reference proteome</keyword>
<dbReference type="InterPro" id="IPR001356">
    <property type="entry name" value="HD"/>
</dbReference>
<dbReference type="PANTHER" id="PTHR24336:SF8">
    <property type="entry name" value="LADYBIRD EARLY-RELATED"/>
    <property type="match status" value="1"/>
</dbReference>
<evidence type="ECO:0000313" key="8">
    <source>
        <dbReference type="EMBL" id="CAF0863311.1"/>
    </source>
</evidence>
<evidence type="ECO:0000313" key="9">
    <source>
        <dbReference type="EMBL" id="CAF1069055.1"/>
    </source>
</evidence>
<evidence type="ECO:0000259" key="7">
    <source>
        <dbReference type="PROSITE" id="PS50071"/>
    </source>
</evidence>
<evidence type="ECO:0000256" key="3">
    <source>
        <dbReference type="ARBA" id="ARBA00023242"/>
    </source>
</evidence>
<dbReference type="OrthoDB" id="6159439at2759"/>
<evidence type="ECO:0000256" key="1">
    <source>
        <dbReference type="ARBA" id="ARBA00023125"/>
    </source>
</evidence>
<reference evidence="8" key="1">
    <citation type="submission" date="2021-02" db="EMBL/GenBank/DDBJ databases">
        <authorList>
            <person name="Nowell W R."/>
        </authorList>
    </citation>
    <scope>NUCLEOTIDE SEQUENCE</scope>
</reference>
<dbReference type="GO" id="GO:0000981">
    <property type="term" value="F:DNA-binding transcription factor activity, RNA polymerase II-specific"/>
    <property type="evidence" value="ECO:0007669"/>
    <property type="project" value="InterPro"/>
</dbReference>
<evidence type="ECO:0000313" key="10">
    <source>
        <dbReference type="Proteomes" id="UP000663828"/>
    </source>
</evidence>
<dbReference type="PROSITE" id="PS00027">
    <property type="entry name" value="HOMEOBOX_1"/>
    <property type="match status" value="1"/>
</dbReference>
<dbReference type="GO" id="GO:0005634">
    <property type="term" value="C:nucleus"/>
    <property type="evidence" value="ECO:0007669"/>
    <property type="project" value="UniProtKB-SubCell"/>
</dbReference>
<dbReference type="CDD" id="cd00086">
    <property type="entry name" value="homeodomain"/>
    <property type="match status" value="1"/>
</dbReference>
<dbReference type="Pfam" id="PF00046">
    <property type="entry name" value="Homeodomain"/>
    <property type="match status" value="1"/>
</dbReference>
<dbReference type="InterPro" id="IPR017970">
    <property type="entry name" value="Homeobox_CS"/>
</dbReference>
<keyword evidence="1 4" id="KW-0238">DNA-binding</keyword>
<dbReference type="GO" id="GO:1990837">
    <property type="term" value="F:sequence-specific double-stranded DNA binding"/>
    <property type="evidence" value="ECO:0007669"/>
    <property type="project" value="TreeGrafter"/>
</dbReference>
<protein>
    <recommendedName>
        <fullName evidence="7">Homeobox domain-containing protein</fullName>
    </recommendedName>
</protein>
<gene>
    <name evidence="9" type="ORF">EDS130_LOCUS18337</name>
    <name evidence="8" type="ORF">XAT740_LOCUS6105</name>
</gene>
<dbReference type="EMBL" id="CAJNOJ010000085">
    <property type="protein sequence ID" value="CAF1069055.1"/>
    <property type="molecule type" value="Genomic_DNA"/>
</dbReference>
<dbReference type="PROSITE" id="PS50071">
    <property type="entry name" value="HOMEOBOX_2"/>
    <property type="match status" value="1"/>
</dbReference>
<feature type="DNA-binding region" description="Homeobox" evidence="4">
    <location>
        <begin position="133"/>
        <end position="192"/>
    </location>
</feature>
<name>A0A813XCG0_ADIRI</name>
<keyword evidence="3 4" id="KW-0539">Nucleus</keyword>
<dbReference type="SMART" id="SM00389">
    <property type="entry name" value="HOX"/>
    <property type="match status" value="1"/>
</dbReference>
<evidence type="ECO:0000256" key="2">
    <source>
        <dbReference type="ARBA" id="ARBA00023155"/>
    </source>
</evidence>
<dbReference type="AlphaFoldDB" id="A0A813XCG0"/>
<dbReference type="InterPro" id="IPR051892">
    <property type="entry name" value="LBX_TF"/>
</dbReference>
<dbReference type="SUPFAM" id="SSF46689">
    <property type="entry name" value="Homeodomain-like"/>
    <property type="match status" value="1"/>
</dbReference>
<organism evidence="8 10">
    <name type="scientific">Adineta ricciae</name>
    <name type="common">Rotifer</name>
    <dbReference type="NCBI Taxonomy" id="249248"/>
    <lineage>
        <taxon>Eukaryota</taxon>
        <taxon>Metazoa</taxon>
        <taxon>Spiralia</taxon>
        <taxon>Gnathifera</taxon>
        <taxon>Rotifera</taxon>
        <taxon>Eurotatoria</taxon>
        <taxon>Bdelloidea</taxon>
        <taxon>Adinetida</taxon>
        <taxon>Adinetidae</taxon>
        <taxon>Adineta</taxon>
    </lineage>
</organism>
<keyword evidence="6" id="KW-0175">Coiled coil</keyword>
<comment type="subcellular location">
    <subcellularLocation>
        <location evidence="4 5">Nucleus</location>
    </subcellularLocation>
</comment>
<evidence type="ECO:0000256" key="5">
    <source>
        <dbReference type="RuleBase" id="RU000682"/>
    </source>
</evidence>
<evidence type="ECO:0000256" key="4">
    <source>
        <dbReference type="PROSITE-ProRule" id="PRU00108"/>
    </source>
</evidence>